<name>A0A1V1P8D4_9BACT</name>
<proteinExistence type="predicted"/>
<gene>
    <name evidence="2" type="ORF">OMM_08330</name>
</gene>
<feature type="coiled-coil region" evidence="1">
    <location>
        <begin position="49"/>
        <end position="76"/>
    </location>
</feature>
<organism evidence="2 3">
    <name type="scientific">Candidatus Magnetoglobus multicellularis str. Araruama</name>
    <dbReference type="NCBI Taxonomy" id="890399"/>
    <lineage>
        <taxon>Bacteria</taxon>
        <taxon>Pseudomonadati</taxon>
        <taxon>Thermodesulfobacteriota</taxon>
        <taxon>Desulfobacteria</taxon>
        <taxon>Desulfobacterales</taxon>
        <taxon>Desulfobacteraceae</taxon>
        <taxon>Candidatus Magnetoglobus</taxon>
    </lineage>
</organism>
<dbReference type="Gene3D" id="6.10.340.10">
    <property type="match status" value="1"/>
</dbReference>
<dbReference type="EMBL" id="ATBP01000319">
    <property type="protein sequence ID" value="ETR71111.1"/>
    <property type="molecule type" value="Genomic_DNA"/>
</dbReference>
<protein>
    <recommendedName>
        <fullName evidence="4">HAMP domain-containing protein</fullName>
    </recommendedName>
</protein>
<accession>A0A1V1P8D4</accession>
<evidence type="ECO:0000256" key="1">
    <source>
        <dbReference type="SAM" id="Coils"/>
    </source>
</evidence>
<sequence length="99" mass="11439">MSFLILAIYISTKLGNRVSKPILIMVEKAQQSERSNNISFGPLGTNDELEVLAEALDRRDLQLREYQKNLEKQVEERTYNLSELNIQLETEIQERKDAG</sequence>
<evidence type="ECO:0008006" key="4">
    <source>
        <dbReference type="Google" id="ProtNLM"/>
    </source>
</evidence>
<comment type="caution">
    <text evidence="2">The sequence shown here is derived from an EMBL/GenBank/DDBJ whole genome shotgun (WGS) entry which is preliminary data.</text>
</comment>
<keyword evidence="1" id="KW-0175">Coiled coil</keyword>
<reference evidence="3" key="1">
    <citation type="submission" date="2012-11" db="EMBL/GenBank/DDBJ databases">
        <authorList>
            <person name="Lucero-Rivera Y.E."/>
            <person name="Tovar-Ramirez D."/>
        </authorList>
    </citation>
    <scope>NUCLEOTIDE SEQUENCE [LARGE SCALE GENOMIC DNA]</scope>
    <source>
        <strain evidence="3">Araruama</strain>
    </source>
</reference>
<dbReference type="Proteomes" id="UP000189670">
    <property type="component" value="Unassembled WGS sequence"/>
</dbReference>
<evidence type="ECO:0000313" key="2">
    <source>
        <dbReference type="EMBL" id="ETR71111.1"/>
    </source>
</evidence>
<evidence type="ECO:0000313" key="3">
    <source>
        <dbReference type="Proteomes" id="UP000189670"/>
    </source>
</evidence>
<dbReference type="AlphaFoldDB" id="A0A1V1P8D4"/>